<comment type="caution">
    <text evidence="1">The sequence shown here is derived from an EMBL/GenBank/DDBJ whole genome shotgun (WGS) entry which is preliminary data.</text>
</comment>
<evidence type="ECO:0000313" key="1">
    <source>
        <dbReference type="EMBL" id="KAJ0183357.1"/>
    </source>
</evidence>
<name>A0ACC1DIC5_9NEOP</name>
<reference evidence="1 2" key="1">
    <citation type="journal article" date="2021" name="Front. Genet.">
        <title>Chromosome-Level Genome Assembly Reveals Significant Gene Expansion in the Toll and IMD Signaling Pathways of Dendrolimus kikuchii.</title>
        <authorList>
            <person name="Zhou J."/>
            <person name="Wu P."/>
            <person name="Xiong Z."/>
            <person name="Liu N."/>
            <person name="Zhao N."/>
            <person name="Ji M."/>
            <person name="Qiu Y."/>
            <person name="Yang B."/>
        </authorList>
    </citation>
    <scope>NUCLEOTIDE SEQUENCE [LARGE SCALE GENOMIC DNA]</scope>
    <source>
        <strain evidence="1">Ann1</strain>
    </source>
</reference>
<gene>
    <name evidence="1" type="ORF">K1T71_001333</name>
</gene>
<dbReference type="EMBL" id="CM034388">
    <property type="protein sequence ID" value="KAJ0183357.1"/>
    <property type="molecule type" value="Genomic_DNA"/>
</dbReference>
<accession>A0ACC1DIC5</accession>
<sequence>MDFETLQCCQIETYSAIQNLVSNFKKCPKDRLSKAYLETRLEMLETYWKSTQDRHDKLITATKEQKQKLTYFEKNIYENTLDLYFDLKTRIKEKIDSLTVQVQSLVEVQDQAIVTTKLPPIEIPKFGGDYKDWLSFHDLFESLVHKNPNLSKVNKCQYLKSSLYGDAEKLVKHLQITETNYDIMWDILNKRYHNKRSILNAFLSKLLNQKRINESAKAIKDLLDVTSECLISLKAIDIPTDKWDDIVVYIIIQKLDTESHKLFEQRLESTNNLPTWQDLADFLVFRFRTLEAVKYKEITQPRQIAPTKSFTTSMSPLNNCLYWFCNLSATQRQQYIQNNNMFFNCLRRGHAVKDCTQSNCRKCHRKHHTLLHGYTIDPAHSSKSQNSQNASEQSLNSTPVNIVTNSTCNITHRNNDNPVILATALVNIQSNRDNSIHTLRALVDQGSQASLISEGACQVLGLKRTPVKGNIVGVSANKTLTKALVAFDIMSTHNPNIKIKIEAYVLKRLTSYLPQYKQSVNWPQLNSLKLADSSFQQPSRIDIILGADIFAEIILQGIHKNKNSTLVAQETLLGWLISGKNIEDSNRNNLTHIFSHHTKIDIDRTLRRFWELEEPISDKRNMTNEEIQCEKYFETTHKRHFDGRYEVRLPFKNNPPDIGESFSIASRRLASVEYKFNKYPDLQNRYNDFMKDYYEQNHMEIISPNEISKNSCYLPHHAIINEHHLTTKLRVVFDASASTSNGKSLNDNLLIGPA</sequence>
<proteinExistence type="predicted"/>
<organism evidence="1 2">
    <name type="scientific">Dendrolimus kikuchii</name>
    <dbReference type="NCBI Taxonomy" id="765133"/>
    <lineage>
        <taxon>Eukaryota</taxon>
        <taxon>Metazoa</taxon>
        <taxon>Ecdysozoa</taxon>
        <taxon>Arthropoda</taxon>
        <taxon>Hexapoda</taxon>
        <taxon>Insecta</taxon>
        <taxon>Pterygota</taxon>
        <taxon>Neoptera</taxon>
        <taxon>Endopterygota</taxon>
        <taxon>Lepidoptera</taxon>
        <taxon>Glossata</taxon>
        <taxon>Ditrysia</taxon>
        <taxon>Bombycoidea</taxon>
        <taxon>Lasiocampidae</taxon>
        <taxon>Dendrolimus</taxon>
    </lineage>
</organism>
<dbReference type="Proteomes" id="UP000824533">
    <property type="component" value="Linkage Group LG02"/>
</dbReference>
<protein>
    <submittedName>
        <fullName evidence="1">Uncharacterized protein</fullName>
    </submittedName>
</protein>
<keyword evidence="2" id="KW-1185">Reference proteome</keyword>
<evidence type="ECO:0000313" key="2">
    <source>
        <dbReference type="Proteomes" id="UP000824533"/>
    </source>
</evidence>